<protein>
    <recommendedName>
        <fullName evidence="2">YadA</fullName>
    </recommendedName>
</protein>
<accession>A0A2H4UF60</accession>
<dbReference type="EMBL" id="MF990207">
    <property type="protein sequence ID" value="ATZ71861.1"/>
    <property type="molecule type" value="Genomic_DNA"/>
</dbReference>
<keyword evidence="1" id="KW-0614">Plasmid</keyword>
<proteinExistence type="predicted"/>
<sequence length="187" mass="21536">MRNETKEAMRLFLGGRCYTAENLERDYLAEVTGYSDDRWEAPQRAARLAAAVKRYKTSEMLRFIFATVAHDPDPDLTPLAVKRLCKALFGRTGSQWLIVDIFGEKGRQRRSNDSNPESVEKIAAKYRHEAGRHWSATLAEIERIKRLYQSEIRHCCKVSDEAAFCLIQRPYISKTLLTRRISPRGSP</sequence>
<geneLocation type="plasmid" evidence="1">
    <name>pHNGDF1-1</name>
</geneLocation>
<reference evidence="1" key="1">
    <citation type="submission" date="2017-09" db="EMBL/GenBank/DDBJ databases">
        <authorList>
            <person name="Lv L."/>
            <person name="Cao Y."/>
            <person name="Yu P."/>
            <person name="Huang R."/>
            <person name="Wen Q."/>
            <person name="Liu J."/>
        </authorList>
    </citation>
    <scope>NUCLEOTIDE SEQUENCE</scope>
    <source>
        <strain evidence="1">GDP6F1</strain>
        <plasmid evidence="1">pHNGDF1-1</plasmid>
    </source>
</reference>
<organism evidence="1">
    <name type="scientific">Escherichia coli</name>
    <dbReference type="NCBI Taxonomy" id="562"/>
    <lineage>
        <taxon>Bacteria</taxon>
        <taxon>Pseudomonadati</taxon>
        <taxon>Pseudomonadota</taxon>
        <taxon>Gammaproteobacteria</taxon>
        <taxon>Enterobacterales</taxon>
        <taxon>Enterobacteriaceae</taxon>
        <taxon>Escherichia</taxon>
    </lineage>
</organism>
<dbReference type="AlphaFoldDB" id="A0A2H4UF60"/>
<name>A0A2H4UF60_ECOLX</name>
<evidence type="ECO:0008006" key="2">
    <source>
        <dbReference type="Google" id="ProtNLM"/>
    </source>
</evidence>
<evidence type="ECO:0000313" key="1">
    <source>
        <dbReference type="EMBL" id="ATZ71861.1"/>
    </source>
</evidence>